<protein>
    <submittedName>
        <fullName evidence="2">DUF2145 domain-containing protein</fullName>
    </submittedName>
</protein>
<evidence type="ECO:0000313" key="3">
    <source>
        <dbReference type="Proteomes" id="UP000269265"/>
    </source>
</evidence>
<evidence type="ECO:0000313" key="2">
    <source>
        <dbReference type="EMBL" id="RRS03456.1"/>
    </source>
</evidence>
<evidence type="ECO:0000256" key="1">
    <source>
        <dbReference type="SAM" id="SignalP"/>
    </source>
</evidence>
<dbReference type="InterPro" id="IPR014547">
    <property type="entry name" value="UCP028477"/>
</dbReference>
<comment type="caution">
    <text evidence="2">The sequence shown here is derived from an EMBL/GenBank/DDBJ whole genome shotgun (WGS) entry which is preliminary data.</text>
</comment>
<dbReference type="Proteomes" id="UP000269265">
    <property type="component" value="Unassembled WGS sequence"/>
</dbReference>
<keyword evidence="1" id="KW-0732">Signal</keyword>
<feature type="signal peptide" evidence="1">
    <location>
        <begin position="1"/>
        <end position="20"/>
    </location>
</feature>
<sequence>MRRSLAAGLLASALGMPAWAGRPCETTPPTVASITLGLGLAERTLQALDATGATVVALARAGQDLGQYRIRYSHMGWAYKDGGTWRVLHKLNQCGTDRSAIYREGLGDFFLDAPHEYVAAMVVPRPEVQARLLPRLKGAVLTVPLHTRRYSMLAYPWAQRYQQSNLWTIEVLAASMDASVVDRGGAQRWLQQAGYQPAEIHLSALKRLGGRMTRANVSFDDHPPELRFTGRIRTVTVDSVFAWLQRSALGGETLVIR</sequence>
<name>A0A3R8S7U0_9BURK</name>
<dbReference type="OrthoDB" id="9000139at2"/>
<gene>
    <name evidence="2" type="ORF">EIP75_15365</name>
</gene>
<dbReference type="Pfam" id="PF09916">
    <property type="entry name" value="DUF2145"/>
    <property type="match status" value="1"/>
</dbReference>
<keyword evidence="3" id="KW-1185">Reference proteome</keyword>
<feature type="chain" id="PRO_5018696720" evidence="1">
    <location>
        <begin position="21"/>
        <end position="257"/>
    </location>
</feature>
<dbReference type="EMBL" id="RSED01000012">
    <property type="protein sequence ID" value="RRS03456.1"/>
    <property type="molecule type" value="Genomic_DNA"/>
</dbReference>
<dbReference type="AlphaFoldDB" id="A0A3R8S7U0"/>
<reference evidence="2 3" key="1">
    <citation type="submission" date="2018-12" db="EMBL/GenBank/DDBJ databases">
        <title>The whole draft genome of Aquabacterium sp. SJQ9.</title>
        <authorList>
            <person name="Sun L."/>
            <person name="Gao X."/>
            <person name="Chen W."/>
            <person name="Huang K."/>
        </authorList>
    </citation>
    <scope>NUCLEOTIDE SEQUENCE [LARGE SCALE GENOMIC DNA]</scope>
    <source>
        <strain evidence="2 3">SJQ9</strain>
    </source>
</reference>
<organism evidence="2 3">
    <name type="scientific">Aquabacterium soli</name>
    <dbReference type="NCBI Taxonomy" id="2493092"/>
    <lineage>
        <taxon>Bacteria</taxon>
        <taxon>Pseudomonadati</taxon>
        <taxon>Pseudomonadota</taxon>
        <taxon>Betaproteobacteria</taxon>
        <taxon>Burkholderiales</taxon>
        <taxon>Aquabacterium</taxon>
    </lineage>
</organism>
<proteinExistence type="predicted"/>
<accession>A0A3R8S7U0</accession>